<dbReference type="Pfam" id="PF00117">
    <property type="entry name" value="GATase"/>
    <property type="match status" value="1"/>
</dbReference>
<feature type="active site" description="Nucleophile" evidence="12 13">
    <location>
        <position position="95"/>
    </location>
</feature>
<reference evidence="15 16" key="1">
    <citation type="submission" date="2007-10" db="EMBL/GenBank/DDBJ databases">
        <title>Draft genome sequence of Dorea formicigenerans(ATCC 27755).</title>
        <authorList>
            <person name="Sudarsanam P."/>
            <person name="Ley R."/>
            <person name="Guruge J."/>
            <person name="Turnbaugh P.J."/>
            <person name="Mahowald M."/>
            <person name="Liep D."/>
            <person name="Gordon J."/>
        </authorList>
    </citation>
    <scope>NUCLEOTIDE SEQUENCE [LARGE SCALE GENOMIC DNA]</scope>
    <source>
        <strain evidence="15 16">ATCC 27755</strain>
    </source>
</reference>
<comment type="subcellular location">
    <subcellularLocation>
        <location evidence="1 12">Cytoplasm</location>
    </subcellularLocation>
</comment>
<evidence type="ECO:0000256" key="3">
    <source>
        <dbReference type="ARBA" id="ARBA00011152"/>
    </source>
</evidence>
<evidence type="ECO:0000256" key="11">
    <source>
        <dbReference type="ARBA" id="ARBA00049534"/>
    </source>
</evidence>
<keyword evidence="7 12" id="KW-0315">Glutamine amidotransferase</keyword>
<dbReference type="CDD" id="cd01748">
    <property type="entry name" value="GATase1_IGP_Synthase"/>
    <property type="match status" value="1"/>
</dbReference>
<sequence>MCVNRHKGMRRKGHEHMIAIIDYDAGNIKSVEKAMHLLGQEVVVTRDRESILKADKVILPGVGAFGDAMSKIRQYNLEEVIHEVVEKGTPFLGICLGLQLLFERSDETPGVEGLGILKGEILRIPDQPGLKIPHMGWNSLKYPNEGRLFRGIPEDSYVYFVHSYYLKAEDESIVTATTEYSTLIHASVESGNVFACQFHPEKSSDVGIQILKNFVEL</sequence>
<evidence type="ECO:0000256" key="4">
    <source>
        <dbReference type="ARBA" id="ARBA00022490"/>
    </source>
</evidence>
<keyword evidence="6 12" id="KW-0378">Hydrolase</keyword>
<dbReference type="GO" id="GO:0005737">
    <property type="term" value="C:cytoplasm"/>
    <property type="evidence" value="ECO:0007669"/>
    <property type="project" value="UniProtKB-SubCell"/>
</dbReference>
<comment type="function">
    <text evidence="12">IGPS catalyzes the conversion of PRFAR and glutamine to IGP, AICAR and glutamate. The HisH subunit catalyzes the hydrolysis of glutamine to glutamate and ammonia as part of the synthesis of IGP and AICAR. The resulting ammonia molecule is channeled to the active site of HisF.</text>
</comment>
<evidence type="ECO:0000256" key="2">
    <source>
        <dbReference type="ARBA" id="ARBA00005091"/>
    </source>
</evidence>
<dbReference type="PaxDb" id="411461-DORFOR_02527"/>
<dbReference type="PROSITE" id="PS51273">
    <property type="entry name" value="GATASE_TYPE_1"/>
    <property type="match status" value="1"/>
</dbReference>
<dbReference type="EMBL" id="AAXA02000015">
    <property type="protein sequence ID" value="EDR45926.1"/>
    <property type="molecule type" value="Genomic_DNA"/>
</dbReference>
<dbReference type="eggNOG" id="COG0118">
    <property type="taxonomic scope" value="Bacteria"/>
</dbReference>
<keyword evidence="15" id="KW-0328">Glycosyltransferase</keyword>
<feature type="active site" evidence="12 13">
    <location>
        <position position="201"/>
    </location>
</feature>
<reference evidence="15 16" key="2">
    <citation type="submission" date="2007-10" db="EMBL/GenBank/DDBJ databases">
        <authorList>
            <person name="Fulton L."/>
            <person name="Clifton S."/>
            <person name="Fulton B."/>
            <person name="Xu J."/>
            <person name="Minx P."/>
            <person name="Pepin K.H."/>
            <person name="Johnson M."/>
            <person name="Thiruvilangam P."/>
            <person name="Bhonagiri V."/>
            <person name="Nash W.E."/>
            <person name="Wang C."/>
            <person name="Mardis E.R."/>
            <person name="Wilson R.K."/>
        </authorList>
    </citation>
    <scope>NUCLEOTIDE SEQUENCE [LARGE SCALE GENOMIC DNA]</scope>
    <source>
        <strain evidence="15 16">ATCC 27755</strain>
    </source>
</reference>
<dbReference type="Proteomes" id="UP000005359">
    <property type="component" value="Unassembled WGS sequence"/>
</dbReference>
<comment type="caution">
    <text evidence="15">The sequence shown here is derived from an EMBL/GenBank/DDBJ whole genome shotgun (WGS) entry which is preliminary data.</text>
</comment>
<dbReference type="InterPro" id="IPR017926">
    <property type="entry name" value="GATASE"/>
</dbReference>
<comment type="catalytic activity">
    <reaction evidence="11 12">
        <text>L-glutamine + H2O = L-glutamate + NH4(+)</text>
        <dbReference type="Rhea" id="RHEA:15889"/>
        <dbReference type="ChEBI" id="CHEBI:15377"/>
        <dbReference type="ChEBI" id="CHEBI:28938"/>
        <dbReference type="ChEBI" id="CHEBI:29985"/>
        <dbReference type="ChEBI" id="CHEBI:58359"/>
        <dbReference type="EC" id="3.5.1.2"/>
    </reaction>
</comment>
<evidence type="ECO:0000256" key="12">
    <source>
        <dbReference type="HAMAP-Rule" id="MF_00278"/>
    </source>
</evidence>
<evidence type="ECO:0000256" key="10">
    <source>
        <dbReference type="ARBA" id="ARBA00047838"/>
    </source>
</evidence>
<feature type="active site" evidence="12 13">
    <location>
        <position position="199"/>
    </location>
</feature>
<evidence type="ECO:0000256" key="9">
    <source>
        <dbReference type="ARBA" id="ARBA00023239"/>
    </source>
</evidence>
<keyword evidence="4 12" id="KW-0963">Cytoplasm</keyword>
<evidence type="ECO:0000313" key="16">
    <source>
        <dbReference type="Proteomes" id="UP000005359"/>
    </source>
</evidence>
<keyword evidence="9 12" id="KW-0456">Lyase</keyword>
<dbReference type="GO" id="GO:0016829">
    <property type="term" value="F:lyase activity"/>
    <property type="evidence" value="ECO:0007669"/>
    <property type="project" value="UniProtKB-KW"/>
</dbReference>
<dbReference type="PANTHER" id="PTHR42701:SF1">
    <property type="entry name" value="IMIDAZOLE GLYCEROL PHOSPHATE SYNTHASE SUBUNIT HISH"/>
    <property type="match status" value="1"/>
</dbReference>
<evidence type="ECO:0000259" key="14">
    <source>
        <dbReference type="Pfam" id="PF00117"/>
    </source>
</evidence>
<evidence type="ECO:0000256" key="6">
    <source>
        <dbReference type="ARBA" id="ARBA00022801"/>
    </source>
</evidence>
<dbReference type="InterPro" id="IPR029062">
    <property type="entry name" value="Class_I_gatase-like"/>
</dbReference>
<dbReference type="PIRSF" id="PIRSF000495">
    <property type="entry name" value="Amidotransf_hisH"/>
    <property type="match status" value="1"/>
</dbReference>
<keyword evidence="8 12" id="KW-0368">Histidine biosynthesis</keyword>
<evidence type="ECO:0000313" key="15">
    <source>
        <dbReference type="EMBL" id="EDR45926.1"/>
    </source>
</evidence>
<dbReference type="SUPFAM" id="SSF52317">
    <property type="entry name" value="Class I glutamine amidotransferase-like"/>
    <property type="match status" value="1"/>
</dbReference>
<protein>
    <recommendedName>
        <fullName evidence="12">Imidazole glycerol phosphate synthase subunit HisH</fullName>
        <ecNumber evidence="12">4.3.2.10</ecNumber>
    </recommendedName>
    <alternativeName>
        <fullName evidence="12">IGP synthase glutaminase subunit</fullName>
        <ecNumber evidence="12">3.5.1.2</ecNumber>
    </alternativeName>
    <alternativeName>
        <fullName evidence="12">IGP synthase subunit HisH</fullName>
    </alternativeName>
    <alternativeName>
        <fullName evidence="12">ImGP synthase subunit HisH</fullName>
        <shortName evidence="12">IGPS subunit HisH</shortName>
    </alternativeName>
</protein>
<organism evidence="15 16">
    <name type="scientific">Dorea formicigenerans ATCC 27755</name>
    <dbReference type="NCBI Taxonomy" id="411461"/>
    <lineage>
        <taxon>Bacteria</taxon>
        <taxon>Bacillati</taxon>
        <taxon>Bacillota</taxon>
        <taxon>Clostridia</taxon>
        <taxon>Lachnospirales</taxon>
        <taxon>Lachnospiraceae</taxon>
        <taxon>Dorea</taxon>
    </lineage>
</organism>
<dbReference type="GO" id="GO:0000105">
    <property type="term" value="P:L-histidine biosynthetic process"/>
    <property type="evidence" value="ECO:0007669"/>
    <property type="project" value="UniProtKB-UniRule"/>
</dbReference>
<dbReference type="UniPathway" id="UPA00031">
    <property type="reaction ID" value="UER00010"/>
</dbReference>
<keyword evidence="5 12" id="KW-0028">Amino-acid biosynthesis</keyword>
<dbReference type="PROSITE" id="PS51274">
    <property type="entry name" value="GATASE_COBBQ"/>
    <property type="match status" value="1"/>
</dbReference>
<dbReference type="HAMAP" id="MF_00278">
    <property type="entry name" value="HisH"/>
    <property type="match status" value="1"/>
</dbReference>
<dbReference type="FunFam" id="3.40.50.880:FF:000009">
    <property type="entry name" value="Imidazole glycerol phosphate synthase subunit HisH"/>
    <property type="match status" value="1"/>
</dbReference>
<dbReference type="EC" id="4.3.2.10" evidence="12"/>
<evidence type="ECO:0000256" key="5">
    <source>
        <dbReference type="ARBA" id="ARBA00022605"/>
    </source>
</evidence>
<evidence type="ECO:0000256" key="1">
    <source>
        <dbReference type="ARBA" id="ARBA00004496"/>
    </source>
</evidence>
<dbReference type="PANTHER" id="PTHR42701">
    <property type="entry name" value="IMIDAZOLE GLYCEROL PHOSPHATE SYNTHASE SUBUNIT HISH"/>
    <property type="match status" value="1"/>
</dbReference>
<dbReference type="Gene3D" id="3.40.50.880">
    <property type="match status" value="1"/>
</dbReference>
<comment type="subunit">
    <text evidence="3 12">Heterodimer of HisH and HisF.</text>
</comment>
<dbReference type="EC" id="3.5.1.2" evidence="12"/>
<accession>B0G8C2</accession>
<feature type="domain" description="Glutamine amidotransferase" evidence="14">
    <location>
        <begin position="20"/>
        <end position="215"/>
    </location>
</feature>
<evidence type="ECO:0000256" key="7">
    <source>
        <dbReference type="ARBA" id="ARBA00022962"/>
    </source>
</evidence>
<proteinExistence type="inferred from homology"/>
<dbReference type="STRING" id="411461.DORFOR_02527"/>
<dbReference type="GO" id="GO:0000107">
    <property type="term" value="F:imidazoleglycerol-phosphate synthase activity"/>
    <property type="evidence" value="ECO:0007669"/>
    <property type="project" value="UniProtKB-UniRule"/>
</dbReference>
<evidence type="ECO:0000256" key="8">
    <source>
        <dbReference type="ARBA" id="ARBA00023102"/>
    </source>
</evidence>
<dbReference type="NCBIfam" id="TIGR01855">
    <property type="entry name" value="IMP_synth_hisH"/>
    <property type="match status" value="1"/>
</dbReference>
<evidence type="ECO:0000256" key="13">
    <source>
        <dbReference type="PIRSR" id="PIRSR000495-1"/>
    </source>
</evidence>
<name>B0G8C2_9FIRM</name>
<gene>
    <name evidence="12 15" type="primary">hisH</name>
    <name evidence="15" type="ORF">DORFOR_02527</name>
</gene>
<comment type="catalytic activity">
    <reaction evidence="10 12">
        <text>5-[(5-phospho-1-deoxy-D-ribulos-1-ylimino)methylamino]-1-(5-phospho-beta-D-ribosyl)imidazole-4-carboxamide + L-glutamine = D-erythro-1-(imidazol-4-yl)glycerol 3-phosphate + 5-amino-1-(5-phospho-beta-D-ribosyl)imidazole-4-carboxamide + L-glutamate + H(+)</text>
        <dbReference type="Rhea" id="RHEA:24793"/>
        <dbReference type="ChEBI" id="CHEBI:15378"/>
        <dbReference type="ChEBI" id="CHEBI:29985"/>
        <dbReference type="ChEBI" id="CHEBI:58278"/>
        <dbReference type="ChEBI" id="CHEBI:58359"/>
        <dbReference type="ChEBI" id="CHEBI:58475"/>
        <dbReference type="ChEBI" id="CHEBI:58525"/>
        <dbReference type="EC" id="4.3.2.10"/>
    </reaction>
</comment>
<keyword evidence="15" id="KW-0808">Transferase</keyword>
<dbReference type="AlphaFoldDB" id="B0G8C2"/>
<dbReference type="InterPro" id="IPR010139">
    <property type="entry name" value="Imidazole-glycPsynth_HisH"/>
</dbReference>
<comment type="pathway">
    <text evidence="2 12">Amino-acid biosynthesis; L-histidine biosynthesis; L-histidine from 5-phospho-alpha-D-ribose 1-diphosphate: step 5/9.</text>
</comment>
<dbReference type="GO" id="GO:0004359">
    <property type="term" value="F:glutaminase activity"/>
    <property type="evidence" value="ECO:0007669"/>
    <property type="project" value="UniProtKB-EC"/>
</dbReference>